<dbReference type="Pfam" id="PF24883">
    <property type="entry name" value="NPHP3_N"/>
    <property type="match status" value="1"/>
</dbReference>
<gene>
    <name evidence="4" type="ORF">PV04_08777</name>
</gene>
<evidence type="ECO:0000259" key="3">
    <source>
        <dbReference type="Pfam" id="PF25053"/>
    </source>
</evidence>
<dbReference type="SUPFAM" id="SSF52540">
    <property type="entry name" value="P-loop containing nucleoside triphosphate hydrolases"/>
    <property type="match status" value="1"/>
</dbReference>
<feature type="domain" description="Nephrocystin 3-like N-terminal" evidence="2">
    <location>
        <begin position="278"/>
        <end position="452"/>
    </location>
</feature>
<sequence length="957" mass="107554">MVIDPVTALGLASNILSFIDFGLEVLAKGRELHKSATGRLIEHDEFRTAVGRLQQLRDGIDNSLQSLSSRTSLTPAEEALQQITAECQKISAEFQDALSTFTAQPGQSPWKSFRQAFEALWKKDGLERMQQRLNYQREQLVLHLLVVVSERQKDNSEKLYAKTSHAEARILRAIEASRRDLRSDLDRLVKLNQDRRGRDQDLNFARGITTLTQARSREIQSLSDSVSGRLRDDIVCDLIRHSLHFPQIRDRKLQIGARAAHPNTFTWIFDKDSQMGVEGSNFAKWLEAKQGGESIFWVAGRPGSGKSTLMHFLSGAPQTKNAVACWTEQTALLQAAAFFWLSGSRLQNSLSGLLRALLYDLLCQDPSLVEEVVPLRWRAWTLGFGTPESWSNAELIEALRTLVQVTAASHRIFLLIDGLDEFEGEFAEQVELVEFLKSLANCGNIKVCVSSRPWPVFESAFRGYPHFRLEELTRNDIHLYVNEKFAKVGEFEDLQALYPRECARLIHDIVNKAQGVFLWVYLVALSLSQGMVDGDSLPALQARLIAIPGDLEAYFRKIIDGIPEQYRPLAASYFSIMTAAGQDEVSALSLSFLEESSSDFLQSCPVKPVPTPLIEARKRSMARRLESRCKGLLQVNTLQNRGGNFGNQVVDYLHRTVGDFLLSKDIQQILQQYSSDSLDPFLFLCRSVLTQMKMARPDEPGLSHLAAQYFTYARRLESSTGPAYINLTDLFFDLAHGLLLKAPREREQYGSVGSILKVTIAYRLVHYSISKINSSKFDVNKIYSAHRVLNRDHSPERAFLLWECVPQGTIGDPTDSEGAVPTDGPPVVELFAALFAKGADPNLKMDELTIWEEYLRQANAMTLGVKDRSVRLSEASWIRTTRLFIEHGASPSGRDPRHPPQWRERAAAGKKYRFNAAPQDLADAVEHVFAAPEGRDLAEALRSRGTVTGRLKKLFVS</sequence>
<dbReference type="PANTHER" id="PTHR10039:SF5">
    <property type="entry name" value="NACHT DOMAIN-CONTAINING PROTEIN"/>
    <property type="match status" value="1"/>
</dbReference>
<evidence type="ECO:0000313" key="4">
    <source>
        <dbReference type="EMBL" id="KIW63805.1"/>
    </source>
</evidence>
<keyword evidence="1" id="KW-0677">Repeat</keyword>
<organism evidence="4 5">
    <name type="scientific">Phialophora macrospora</name>
    <dbReference type="NCBI Taxonomy" id="1851006"/>
    <lineage>
        <taxon>Eukaryota</taxon>
        <taxon>Fungi</taxon>
        <taxon>Dikarya</taxon>
        <taxon>Ascomycota</taxon>
        <taxon>Pezizomycotina</taxon>
        <taxon>Eurotiomycetes</taxon>
        <taxon>Chaetothyriomycetidae</taxon>
        <taxon>Chaetothyriales</taxon>
        <taxon>Herpotrichiellaceae</taxon>
        <taxon>Phialophora</taxon>
    </lineage>
</organism>
<name>A0A0D2FA50_9EURO</name>
<dbReference type="EMBL" id="KN846961">
    <property type="protein sequence ID" value="KIW63805.1"/>
    <property type="molecule type" value="Genomic_DNA"/>
</dbReference>
<dbReference type="Pfam" id="PF25053">
    <property type="entry name" value="DUF7791"/>
    <property type="match status" value="1"/>
</dbReference>
<dbReference type="HOGENOM" id="CLU_002341_6_1_1"/>
<dbReference type="STRING" id="5601.A0A0D2FA50"/>
<evidence type="ECO:0000256" key="1">
    <source>
        <dbReference type="ARBA" id="ARBA00022737"/>
    </source>
</evidence>
<dbReference type="InterPro" id="IPR056693">
    <property type="entry name" value="DUF7791"/>
</dbReference>
<protein>
    <submittedName>
        <fullName evidence="4">Uncharacterized protein</fullName>
    </submittedName>
</protein>
<dbReference type="InterPro" id="IPR056884">
    <property type="entry name" value="NPHP3-like_N"/>
</dbReference>
<dbReference type="InterPro" id="IPR027417">
    <property type="entry name" value="P-loop_NTPase"/>
</dbReference>
<dbReference type="Gene3D" id="3.40.50.300">
    <property type="entry name" value="P-loop containing nucleotide triphosphate hydrolases"/>
    <property type="match status" value="1"/>
</dbReference>
<dbReference type="PANTHER" id="PTHR10039">
    <property type="entry name" value="AMELOGENIN"/>
    <property type="match status" value="1"/>
</dbReference>
<keyword evidence="5" id="KW-1185">Reference proteome</keyword>
<feature type="domain" description="DUF7791" evidence="3">
    <location>
        <begin position="562"/>
        <end position="699"/>
    </location>
</feature>
<dbReference type="Proteomes" id="UP000054266">
    <property type="component" value="Unassembled WGS sequence"/>
</dbReference>
<proteinExistence type="predicted"/>
<reference evidence="4 5" key="1">
    <citation type="submission" date="2015-01" db="EMBL/GenBank/DDBJ databases">
        <title>The Genome Sequence of Capronia semiimmersa CBS27337.</title>
        <authorList>
            <consortium name="The Broad Institute Genomics Platform"/>
            <person name="Cuomo C."/>
            <person name="de Hoog S."/>
            <person name="Gorbushina A."/>
            <person name="Stielow B."/>
            <person name="Teixiera M."/>
            <person name="Abouelleil A."/>
            <person name="Chapman S.B."/>
            <person name="Priest M."/>
            <person name="Young S.K."/>
            <person name="Wortman J."/>
            <person name="Nusbaum C."/>
            <person name="Birren B."/>
        </authorList>
    </citation>
    <scope>NUCLEOTIDE SEQUENCE [LARGE SCALE GENOMIC DNA]</scope>
    <source>
        <strain evidence="4 5">CBS 27337</strain>
    </source>
</reference>
<accession>A0A0D2FA50</accession>
<evidence type="ECO:0000313" key="5">
    <source>
        <dbReference type="Proteomes" id="UP000054266"/>
    </source>
</evidence>
<evidence type="ECO:0000259" key="2">
    <source>
        <dbReference type="Pfam" id="PF24883"/>
    </source>
</evidence>
<dbReference type="AlphaFoldDB" id="A0A0D2FA50"/>